<dbReference type="InterPro" id="IPR036736">
    <property type="entry name" value="ACP-like_sf"/>
</dbReference>
<dbReference type="KEGG" id="asau:88175145"/>
<name>A0AAX4HDM7_9ASCO</name>
<evidence type="ECO:0000313" key="8">
    <source>
        <dbReference type="Proteomes" id="UP001338582"/>
    </source>
</evidence>
<dbReference type="GO" id="GO:0005840">
    <property type="term" value="C:ribosome"/>
    <property type="evidence" value="ECO:0007669"/>
    <property type="project" value="UniProtKB-KW"/>
</dbReference>
<keyword evidence="4" id="KW-0496">Mitochondrion</keyword>
<gene>
    <name evidence="7" type="ORF">PUMCH_004083</name>
</gene>
<dbReference type="Proteomes" id="UP001338582">
    <property type="component" value="Chromosome 5"/>
</dbReference>
<protein>
    <recommendedName>
        <fullName evidence="6">Large ribosomal subunit protein mL50</fullName>
    </recommendedName>
</protein>
<dbReference type="Pfam" id="PF10501">
    <property type="entry name" value="Ribosomal_L50"/>
    <property type="match status" value="1"/>
</dbReference>
<reference evidence="7 8" key="1">
    <citation type="submission" date="2023-10" db="EMBL/GenBank/DDBJ databases">
        <title>Draft Genome Sequence of Candida saopaulonensis from a very Premature Infant with Sepsis.</title>
        <authorList>
            <person name="Ning Y."/>
            <person name="Dai R."/>
            <person name="Xiao M."/>
            <person name="Xu Y."/>
            <person name="Yan Q."/>
            <person name="Zhang L."/>
        </authorList>
    </citation>
    <scope>NUCLEOTIDE SEQUENCE [LARGE SCALE GENOMIC DNA]</scope>
    <source>
        <strain evidence="7 8">19XY460</strain>
    </source>
</reference>
<evidence type="ECO:0000256" key="2">
    <source>
        <dbReference type="ARBA" id="ARBA00008860"/>
    </source>
</evidence>
<dbReference type="Gene3D" id="1.10.1200.10">
    <property type="entry name" value="ACP-like"/>
    <property type="match status" value="1"/>
</dbReference>
<dbReference type="GO" id="GO:1990904">
    <property type="term" value="C:ribonucleoprotein complex"/>
    <property type="evidence" value="ECO:0007669"/>
    <property type="project" value="UniProtKB-KW"/>
</dbReference>
<evidence type="ECO:0000313" key="7">
    <source>
        <dbReference type="EMBL" id="WPK26723.1"/>
    </source>
</evidence>
<accession>A0AAX4HDM7</accession>
<dbReference type="GeneID" id="88175145"/>
<evidence type="ECO:0000256" key="4">
    <source>
        <dbReference type="ARBA" id="ARBA00023128"/>
    </source>
</evidence>
<organism evidence="7 8">
    <name type="scientific">Australozyma saopauloensis</name>
    <dbReference type="NCBI Taxonomy" id="291208"/>
    <lineage>
        <taxon>Eukaryota</taxon>
        <taxon>Fungi</taxon>
        <taxon>Dikarya</taxon>
        <taxon>Ascomycota</taxon>
        <taxon>Saccharomycotina</taxon>
        <taxon>Pichiomycetes</taxon>
        <taxon>Metschnikowiaceae</taxon>
        <taxon>Australozyma</taxon>
    </lineage>
</organism>
<evidence type="ECO:0000256" key="3">
    <source>
        <dbReference type="ARBA" id="ARBA00022980"/>
    </source>
</evidence>
<dbReference type="EMBL" id="CP138898">
    <property type="protein sequence ID" value="WPK26723.1"/>
    <property type="molecule type" value="Genomic_DNA"/>
</dbReference>
<keyword evidence="3" id="KW-0689">Ribosomal protein</keyword>
<evidence type="ECO:0000256" key="5">
    <source>
        <dbReference type="ARBA" id="ARBA00023274"/>
    </source>
</evidence>
<comment type="similarity">
    <text evidence="2">Belongs to the mitochondrion-specific ribosomal protein mL50 family.</text>
</comment>
<evidence type="ECO:0000256" key="6">
    <source>
        <dbReference type="ARBA" id="ARBA00035183"/>
    </source>
</evidence>
<dbReference type="AlphaFoldDB" id="A0AAX4HDM7"/>
<evidence type="ECO:0000256" key="1">
    <source>
        <dbReference type="ARBA" id="ARBA00004173"/>
    </source>
</evidence>
<keyword evidence="8" id="KW-1185">Reference proteome</keyword>
<dbReference type="GO" id="GO:0005739">
    <property type="term" value="C:mitochondrion"/>
    <property type="evidence" value="ECO:0007669"/>
    <property type="project" value="UniProtKB-SubCell"/>
</dbReference>
<keyword evidence="5" id="KW-0687">Ribonucleoprotein</keyword>
<sequence>MMPVRLYRSLPSLMVVPRRTFIGSLFGGSLKAQDILEKQDEYKEEQKAPITILNKENSPNTKHFNAEEDMPDFKILQWKNTVVKKSELEDKYNSESVAEAINETYTLVFGKSLSQSEYASADLSDLQQRFRFFKALQQRLGFDVSDYTITRSHNVGYLFGELSKTVASRWSSERNPNAIVLRTEDFPQPNVYLNQELDEWQQNKRFEKLREEAQKVATQ</sequence>
<dbReference type="RefSeq" id="XP_062879103.1">
    <property type="nucleotide sequence ID" value="XM_063023033.1"/>
</dbReference>
<dbReference type="InterPro" id="IPR018305">
    <property type="entry name" value="Ribosomal_m50"/>
</dbReference>
<proteinExistence type="inferred from homology"/>
<comment type="subcellular location">
    <subcellularLocation>
        <location evidence="1">Mitochondrion</location>
    </subcellularLocation>
</comment>